<evidence type="ECO:0000313" key="2">
    <source>
        <dbReference type="Proteomes" id="UP000053480"/>
    </source>
</evidence>
<dbReference type="Proteomes" id="UP000053480">
    <property type="component" value="Unassembled WGS sequence"/>
</dbReference>
<proteinExistence type="predicted"/>
<gene>
    <name evidence="1" type="ORF">TQ35_0005530</name>
</gene>
<name>A0ACC6TP43_9CREN</name>
<sequence>MPEAQIEVVFHQDAIKGLTKDSEYKDAIRELLSKGIGVMACRNSMNAFSLKEEDLLGNVKVVKSGVAEIVRKQAEGWIYLRL</sequence>
<reference evidence="1" key="1">
    <citation type="submission" date="2024-07" db="EMBL/GenBank/DDBJ databases">
        <title>Metagenome and Metagenome-Assembled Genomes of Archaea from a hot spring from the geothermal field of Los Azufres, Mexico.</title>
        <authorList>
            <person name="Marin-Paredes R."/>
            <person name="Martinez-Romero E."/>
            <person name="Servin-Garciduenas L.E."/>
        </authorList>
    </citation>
    <scope>NUCLEOTIDE SEQUENCE</scope>
    <source>
        <strain evidence="1">AZ1-454</strain>
    </source>
</reference>
<evidence type="ECO:0000313" key="1">
    <source>
        <dbReference type="EMBL" id="MEW9491647.1"/>
    </source>
</evidence>
<protein>
    <submittedName>
        <fullName evidence="1">DsrE family protein</fullName>
    </submittedName>
</protein>
<organism evidence="1 2">
    <name type="scientific">Candidatus Aramenus sulfurataquae</name>
    <dbReference type="NCBI Taxonomy" id="1326980"/>
    <lineage>
        <taxon>Archaea</taxon>
        <taxon>Thermoproteota</taxon>
        <taxon>Thermoprotei</taxon>
        <taxon>Sulfolobales</taxon>
        <taxon>Sulfolobaceae</taxon>
        <taxon>Candidatus Aramenus</taxon>
    </lineage>
</organism>
<dbReference type="EMBL" id="JZWS03000006">
    <property type="protein sequence ID" value="MEW9491647.1"/>
    <property type="molecule type" value="Genomic_DNA"/>
</dbReference>
<accession>A0ACC6TP43</accession>
<comment type="caution">
    <text evidence="1">The sequence shown here is derived from an EMBL/GenBank/DDBJ whole genome shotgun (WGS) entry which is preliminary data.</text>
</comment>